<dbReference type="Proteomes" id="UP000190135">
    <property type="component" value="Unassembled WGS sequence"/>
</dbReference>
<dbReference type="RefSeq" id="WP_078709362.1">
    <property type="nucleotide sequence ID" value="NZ_FUXL01000011.1"/>
</dbReference>
<dbReference type="OrthoDB" id="5292295at2"/>
<evidence type="ECO:0000313" key="2">
    <source>
        <dbReference type="EMBL" id="SKA28518.1"/>
    </source>
</evidence>
<accession>A0A1T4SKR9</accession>
<evidence type="ECO:0000256" key="1">
    <source>
        <dbReference type="SAM" id="MobiDB-lite"/>
    </source>
</evidence>
<gene>
    <name evidence="2" type="ORF">SAMN05428963_11187</name>
</gene>
<dbReference type="EMBL" id="FUXL01000011">
    <property type="protein sequence ID" value="SKA28518.1"/>
    <property type="molecule type" value="Genomic_DNA"/>
</dbReference>
<dbReference type="STRING" id="1365950.SAMN05428963_11187"/>
<dbReference type="AlphaFoldDB" id="A0A1T4SKR9"/>
<sequence>MKLEDLADETCAWCGKGYEARSVWQKYCCAGCRAASISAFHKQEVRTKLAKLTCQHCGAPIVGAKKTDTKFCCIPCRTAARTLREKGPLSAVRCIDCGGPIRGVTRRDTKRCAECARLEHRRRAKERAKAKRQRDDGGSSVKRPIEA</sequence>
<feature type="compositionally biased region" description="Basic and acidic residues" evidence="1">
    <location>
        <begin position="133"/>
        <end position="147"/>
    </location>
</feature>
<organism evidence="2 3">
    <name type="scientific">Consotaella salsifontis</name>
    <dbReference type="NCBI Taxonomy" id="1365950"/>
    <lineage>
        <taxon>Bacteria</taxon>
        <taxon>Pseudomonadati</taxon>
        <taxon>Pseudomonadota</taxon>
        <taxon>Alphaproteobacteria</taxon>
        <taxon>Hyphomicrobiales</taxon>
        <taxon>Aurantimonadaceae</taxon>
        <taxon>Consotaella</taxon>
    </lineage>
</organism>
<feature type="compositionally biased region" description="Basic residues" evidence="1">
    <location>
        <begin position="121"/>
        <end position="132"/>
    </location>
</feature>
<protein>
    <submittedName>
        <fullName evidence="2">Uncharacterized protein</fullName>
    </submittedName>
</protein>
<keyword evidence="3" id="KW-1185">Reference proteome</keyword>
<feature type="region of interest" description="Disordered" evidence="1">
    <location>
        <begin position="121"/>
        <end position="147"/>
    </location>
</feature>
<evidence type="ECO:0000313" key="3">
    <source>
        <dbReference type="Proteomes" id="UP000190135"/>
    </source>
</evidence>
<name>A0A1T4SKR9_9HYPH</name>
<reference evidence="2 3" key="1">
    <citation type="submission" date="2017-02" db="EMBL/GenBank/DDBJ databases">
        <authorList>
            <person name="Peterson S.W."/>
        </authorList>
    </citation>
    <scope>NUCLEOTIDE SEQUENCE [LARGE SCALE GENOMIC DNA]</scope>
    <source>
        <strain evidence="2 3">USBA 369</strain>
    </source>
</reference>
<proteinExistence type="predicted"/>